<dbReference type="EMBL" id="CAJVCH010259662">
    <property type="protein sequence ID" value="CAG7733949.1"/>
    <property type="molecule type" value="Genomic_DNA"/>
</dbReference>
<keyword evidence="2" id="KW-1185">Reference proteome</keyword>
<dbReference type="AlphaFoldDB" id="A0A8J2K8Z2"/>
<accession>A0A8J2K8Z2</accession>
<feature type="non-terminal residue" evidence="1">
    <location>
        <position position="1"/>
    </location>
</feature>
<gene>
    <name evidence="1" type="ORF">AFUS01_LOCUS22363</name>
</gene>
<name>A0A8J2K8Z2_9HEXA</name>
<protein>
    <submittedName>
        <fullName evidence="1">Uncharacterized protein</fullName>
    </submittedName>
</protein>
<dbReference type="Proteomes" id="UP000708208">
    <property type="component" value="Unassembled WGS sequence"/>
</dbReference>
<comment type="caution">
    <text evidence="1">The sequence shown here is derived from an EMBL/GenBank/DDBJ whole genome shotgun (WGS) entry which is preliminary data.</text>
</comment>
<evidence type="ECO:0000313" key="2">
    <source>
        <dbReference type="Proteomes" id="UP000708208"/>
    </source>
</evidence>
<evidence type="ECO:0000313" key="1">
    <source>
        <dbReference type="EMBL" id="CAG7733949.1"/>
    </source>
</evidence>
<reference evidence="1" key="1">
    <citation type="submission" date="2021-06" db="EMBL/GenBank/DDBJ databases">
        <authorList>
            <person name="Hodson N. C."/>
            <person name="Mongue J. A."/>
            <person name="Jaron S. K."/>
        </authorList>
    </citation>
    <scope>NUCLEOTIDE SEQUENCE</scope>
</reference>
<sequence>PALHLSLGHLTDQKAFGGGKFGNRRNKSESDKYNRIKDSGELSLRDMDAAALFLSL</sequence>
<proteinExistence type="predicted"/>
<organism evidence="1 2">
    <name type="scientific">Allacma fusca</name>
    <dbReference type="NCBI Taxonomy" id="39272"/>
    <lineage>
        <taxon>Eukaryota</taxon>
        <taxon>Metazoa</taxon>
        <taxon>Ecdysozoa</taxon>
        <taxon>Arthropoda</taxon>
        <taxon>Hexapoda</taxon>
        <taxon>Collembola</taxon>
        <taxon>Symphypleona</taxon>
        <taxon>Sminthuridae</taxon>
        <taxon>Allacma</taxon>
    </lineage>
</organism>